<feature type="transmembrane region" description="Helical" evidence="1">
    <location>
        <begin position="402"/>
        <end position="419"/>
    </location>
</feature>
<feature type="transmembrane region" description="Helical" evidence="1">
    <location>
        <begin position="194"/>
        <end position="216"/>
    </location>
</feature>
<evidence type="ECO:0000256" key="1">
    <source>
        <dbReference type="SAM" id="Phobius"/>
    </source>
</evidence>
<reference evidence="2" key="2">
    <citation type="submission" date="2020-09" db="EMBL/GenBank/DDBJ databases">
        <authorList>
            <person name="Sun Q."/>
            <person name="Zhou Y."/>
        </authorList>
    </citation>
    <scope>NUCLEOTIDE SEQUENCE</scope>
    <source>
        <strain evidence="2">CGMCC 1.15095</strain>
    </source>
</reference>
<dbReference type="PANTHER" id="PTHR34219:SF3">
    <property type="entry name" value="BLL7967 PROTEIN"/>
    <property type="match status" value="1"/>
</dbReference>
<evidence type="ECO:0000313" key="2">
    <source>
        <dbReference type="EMBL" id="GGC02369.1"/>
    </source>
</evidence>
<organism evidence="2 3">
    <name type="scientific">Novosphingobium endophyticum</name>
    <dbReference type="NCBI Taxonomy" id="1955250"/>
    <lineage>
        <taxon>Bacteria</taxon>
        <taxon>Pseudomonadati</taxon>
        <taxon>Pseudomonadota</taxon>
        <taxon>Alphaproteobacteria</taxon>
        <taxon>Sphingomonadales</taxon>
        <taxon>Sphingomonadaceae</taxon>
        <taxon>Novosphingobium</taxon>
    </lineage>
</organism>
<keyword evidence="3" id="KW-1185">Reference proteome</keyword>
<dbReference type="EMBL" id="BMHK01000012">
    <property type="protein sequence ID" value="GGC02369.1"/>
    <property type="molecule type" value="Genomic_DNA"/>
</dbReference>
<gene>
    <name evidence="2" type="ORF">GCM10011494_21180</name>
</gene>
<dbReference type="Pfam" id="PF03929">
    <property type="entry name" value="PepSY_TM"/>
    <property type="match status" value="1"/>
</dbReference>
<dbReference type="PANTHER" id="PTHR34219">
    <property type="entry name" value="IRON-REGULATED INNER MEMBRANE PROTEIN-RELATED"/>
    <property type="match status" value="1"/>
</dbReference>
<dbReference type="RefSeq" id="WP_188771263.1">
    <property type="nucleotide sequence ID" value="NZ_BMHK01000012.1"/>
</dbReference>
<feature type="transmembrane region" description="Helical" evidence="1">
    <location>
        <begin position="378"/>
        <end position="396"/>
    </location>
</feature>
<protein>
    <recommendedName>
        <fullName evidence="4">PepSY domain-containing protein</fullName>
    </recommendedName>
</protein>
<evidence type="ECO:0008006" key="4">
    <source>
        <dbReference type="Google" id="ProtNLM"/>
    </source>
</evidence>
<keyword evidence="1" id="KW-0472">Membrane</keyword>
<reference evidence="2" key="1">
    <citation type="journal article" date="2014" name="Int. J. Syst. Evol. Microbiol.">
        <title>Complete genome sequence of Corynebacterium casei LMG S-19264T (=DSM 44701T), isolated from a smear-ripened cheese.</title>
        <authorList>
            <consortium name="US DOE Joint Genome Institute (JGI-PGF)"/>
            <person name="Walter F."/>
            <person name="Albersmeier A."/>
            <person name="Kalinowski J."/>
            <person name="Ruckert C."/>
        </authorList>
    </citation>
    <scope>NUCLEOTIDE SEQUENCE</scope>
    <source>
        <strain evidence="2">CGMCC 1.15095</strain>
    </source>
</reference>
<feature type="transmembrane region" description="Helical" evidence="1">
    <location>
        <begin position="337"/>
        <end position="358"/>
    </location>
</feature>
<accession>A0A916TSI9</accession>
<keyword evidence="1" id="KW-1133">Transmembrane helix</keyword>
<dbReference type="AlphaFoldDB" id="A0A916TSI9"/>
<name>A0A916TSI9_9SPHN</name>
<dbReference type="Proteomes" id="UP000608154">
    <property type="component" value="Unassembled WGS sequence"/>
</dbReference>
<proteinExistence type="predicted"/>
<sequence>MSTSLEPGTVKRALSAHAAIGLVAGALLYLVSLTGTISVFYEELQRVEQPGAPEMARIDPDAVQRGVEAMLASEAGKPPTTHLFVHMPTAGLPRATAITDTQARHLNAEGSLAEPEEIAWSDFLVQLHYLLNLPSLVGITIVGVLGVMMLALALSGVVAHPRVFRDAFRLRARDKGGIGLADWHNRLSVWTLPFSITIALTGSVIGLGTITAYGIASASYDGDTEAVYAPIFGGEPEPDKRSAPVPDVAAALRYMTANHPDVALTYVVLHDPMTAGQRVQLIGPHQRRLIFGEYYAFDAKGRFHGTAGLSDGAIGQQAAASIYGLHFGNYGGLWVKIAYGVFGLALTAVSATGVYIWLGKRRRRGHAEPVLRAAWDGVVWGAPVMIALTFAARILFGNEAPFVAMFWIGYGTIIGASILRTRRRFAAPDRLVAQG</sequence>
<comment type="caution">
    <text evidence="2">The sequence shown here is derived from an EMBL/GenBank/DDBJ whole genome shotgun (WGS) entry which is preliminary data.</text>
</comment>
<keyword evidence="1" id="KW-0812">Transmembrane</keyword>
<dbReference type="InterPro" id="IPR005625">
    <property type="entry name" value="PepSY-ass_TM"/>
</dbReference>
<evidence type="ECO:0000313" key="3">
    <source>
        <dbReference type="Proteomes" id="UP000608154"/>
    </source>
</evidence>
<feature type="transmembrane region" description="Helical" evidence="1">
    <location>
        <begin position="136"/>
        <end position="159"/>
    </location>
</feature>
<feature type="transmembrane region" description="Helical" evidence="1">
    <location>
        <begin position="20"/>
        <end position="41"/>
    </location>
</feature>